<sequence>MDTAPRQTALGNPSGSLRNDPCTKRVEEMESAEPGQYQLTNYYGFCDVSDELERMIQEPGNNIWNGYGYSMGCNVDSDSHLRIDSTVTNPRLRQQLFERPYMTVPYMANGKGNADVESFLWSGFQTEQKKQCNTLSEISIMPERMRYTMYDCVQDPEHIIPDWQWGGASSRNDIRRLTRRCQEPTRPNNL</sequence>
<evidence type="ECO:0000256" key="1">
    <source>
        <dbReference type="SAM" id="MobiDB-lite"/>
    </source>
</evidence>
<reference evidence="2 3" key="1">
    <citation type="submission" date="2023-10" db="EMBL/GenBank/DDBJ databases">
        <authorList>
            <person name="Maclean D."/>
            <person name="Macfadyen A."/>
        </authorList>
    </citation>
    <scope>NUCLEOTIDE SEQUENCE [LARGE SCALE GENOMIC DNA]</scope>
</reference>
<accession>A0AAV1HYL7</accession>
<feature type="compositionally biased region" description="Polar residues" evidence="1">
    <location>
        <begin position="1"/>
        <end position="17"/>
    </location>
</feature>
<dbReference type="EMBL" id="CAUYUE010000004">
    <property type="protein sequence ID" value="CAK0767275.1"/>
    <property type="molecule type" value="Genomic_DNA"/>
</dbReference>
<organism evidence="2 3">
    <name type="scientific">Coccomyxa viridis</name>
    <dbReference type="NCBI Taxonomy" id="1274662"/>
    <lineage>
        <taxon>Eukaryota</taxon>
        <taxon>Viridiplantae</taxon>
        <taxon>Chlorophyta</taxon>
        <taxon>core chlorophytes</taxon>
        <taxon>Trebouxiophyceae</taxon>
        <taxon>Trebouxiophyceae incertae sedis</taxon>
        <taxon>Coccomyxaceae</taxon>
        <taxon>Coccomyxa</taxon>
    </lineage>
</organism>
<comment type="caution">
    <text evidence="2">The sequence shown here is derived from an EMBL/GenBank/DDBJ whole genome shotgun (WGS) entry which is preliminary data.</text>
</comment>
<protein>
    <submittedName>
        <fullName evidence="2">Uncharacterized protein</fullName>
    </submittedName>
</protein>
<keyword evidence="3" id="KW-1185">Reference proteome</keyword>
<evidence type="ECO:0000313" key="2">
    <source>
        <dbReference type="EMBL" id="CAK0767275.1"/>
    </source>
</evidence>
<evidence type="ECO:0000313" key="3">
    <source>
        <dbReference type="Proteomes" id="UP001314263"/>
    </source>
</evidence>
<feature type="region of interest" description="Disordered" evidence="1">
    <location>
        <begin position="1"/>
        <end position="21"/>
    </location>
</feature>
<dbReference type="AlphaFoldDB" id="A0AAV1HYL7"/>
<name>A0AAV1HYL7_9CHLO</name>
<gene>
    <name evidence="2" type="ORF">CVIRNUC_003444</name>
</gene>
<proteinExistence type="predicted"/>
<dbReference type="Proteomes" id="UP001314263">
    <property type="component" value="Unassembled WGS sequence"/>
</dbReference>